<comment type="subcellular location">
    <subcellularLocation>
        <location evidence="1">Cell membrane</location>
        <topology evidence="1">Multi-pass membrane protein</topology>
    </subcellularLocation>
</comment>
<dbReference type="GO" id="GO:0005886">
    <property type="term" value="C:plasma membrane"/>
    <property type="evidence" value="ECO:0007669"/>
    <property type="project" value="UniProtKB-SubCell"/>
</dbReference>
<sequence>MRDLRLPHTAAGLLAGAALGASGALIQALTRNPLADPGLPGVNAGAALSVAIGIAVFGVGSVGGYLWFAFADALAATLGVYLIGSAGKGAGGGYLVWLLIHEQRRRR</sequence>
<organism evidence="9 10">
    <name type="scientific">Nonomuraea endophytica</name>
    <dbReference type="NCBI Taxonomy" id="714136"/>
    <lineage>
        <taxon>Bacteria</taxon>
        <taxon>Bacillati</taxon>
        <taxon>Actinomycetota</taxon>
        <taxon>Actinomycetes</taxon>
        <taxon>Streptosporangiales</taxon>
        <taxon>Streptosporangiaceae</taxon>
        <taxon>Nonomuraea</taxon>
    </lineage>
</organism>
<dbReference type="Pfam" id="PF01032">
    <property type="entry name" value="FecCD"/>
    <property type="match status" value="1"/>
</dbReference>
<dbReference type="Proteomes" id="UP000568380">
    <property type="component" value="Unassembled WGS sequence"/>
</dbReference>
<dbReference type="SUPFAM" id="SSF81345">
    <property type="entry name" value="ABC transporter involved in vitamin B12 uptake, BtuC"/>
    <property type="match status" value="1"/>
</dbReference>
<comment type="caution">
    <text evidence="9">The sequence shown here is derived from an EMBL/GenBank/DDBJ whole genome shotgun (WGS) entry which is preliminary data.</text>
</comment>
<dbReference type="GO" id="GO:0022857">
    <property type="term" value="F:transmembrane transporter activity"/>
    <property type="evidence" value="ECO:0007669"/>
    <property type="project" value="InterPro"/>
</dbReference>
<name>A0A7W8EHI2_9ACTN</name>
<proteinExistence type="inferred from homology"/>
<feature type="transmembrane region" description="Helical" evidence="8">
    <location>
        <begin position="80"/>
        <end position="100"/>
    </location>
</feature>
<evidence type="ECO:0000256" key="1">
    <source>
        <dbReference type="ARBA" id="ARBA00004651"/>
    </source>
</evidence>
<keyword evidence="7 8" id="KW-0472">Membrane</keyword>
<dbReference type="GO" id="GO:0033214">
    <property type="term" value="P:siderophore-iron import into cell"/>
    <property type="evidence" value="ECO:0007669"/>
    <property type="project" value="TreeGrafter"/>
</dbReference>
<feature type="transmembrane region" description="Helical" evidence="8">
    <location>
        <begin position="44"/>
        <end position="68"/>
    </location>
</feature>
<keyword evidence="4" id="KW-1003">Cell membrane</keyword>
<dbReference type="EMBL" id="JACHIN010000005">
    <property type="protein sequence ID" value="MBB5078612.1"/>
    <property type="molecule type" value="Genomic_DNA"/>
</dbReference>
<evidence type="ECO:0000256" key="2">
    <source>
        <dbReference type="ARBA" id="ARBA00007935"/>
    </source>
</evidence>
<evidence type="ECO:0000256" key="6">
    <source>
        <dbReference type="ARBA" id="ARBA00022989"/>
    </source>
</evidence>
<gene>
    <name evidence="9" type="ORF">HNR40_004098</name>
</gene>
<keyword evidence="10" id="KW-1185">Reference proteome</keyword>
<evidence type="ECO:0000256" key="3">
    <source>
        <dbReference type="ARBA" id="ARBA00022448"/>
    </source>
</evidence>
<evidence type="ECO:0000256" key="8">
    <source>
        <dbReference type="SAM" id="Phobius"/>
    </source>
</evidence>
<evidence type="ECO:0000313" key="10">
    <source>
        <dbReference type="Proteomes" id="UP000568380"/>
    </source>
</evidence>
<evidence type="ECO:0000256" key="5">
    <source>
        <dbReference type="ARBA" id="ARBA00022692"/>
    </source>
</evidence>
<dbReference type="AlphaFoldDB" id="A0A7W8EHI2"/>
<reference evidence="9 10" key="1">
    <citation type="submission" date="2020-08" db="EMBL/GenBank/DDBJ databases">
        <title>Genomic Encyclopedia of Type Strains, Phase IV (KMG-IV): sequencing the most valuable type-strain genomes for metagenomic binning, comparative biology and taxonomic classification.</title>
        <authorList>
            <person name="Goeker M."/>
        </authorList>
    </citation>
    <scope>NUCLEOTIDE SEQUENCE [LARGE SCALE GENOMIC DNA]</scope>
    <source>
        <strain evidence="9 10">DSM 45385</strain>
    </source>
</reference>
<dbReference type="Gene3D" id="1.10.3470.10">
    <property type="entry name" value="ABC transporter involved in vitamin B12 uptake, BtuC"/>
    <property type="match status" value="1"/>
</dbReference>
<dbReference type="PANTHER" id="PTHR30472">
    <property type="entry name" value="FERRIC ENTEROBACTIN TRANSPORT SYSTEM PERMEASE PROTEIN"/>
    <property type="match status" value="1"/>
</dbReference>
<evidence type="ECO:0000256" key="7">
    <source>
        <dbReference type="ARBA" id="ARBA00023136"/>
    </source>
</evidence>
<comment type="similarity">
    <text evidence="2">Belongs to the binding-protein-dependent transport system permease family. FecCD subfamily.</text>
</comment>
<dbReference type="PANTHER" id="PTHR30472:SF1">
    <property type="entry name" value="FE(3+) DICITRATE TRANSPORT SYSTEM PERMEASE PROTEIN FECC-RELATED"/>
    <property type="match status" value="1"/>
</dbReference>
<keyword evidence="5 8" id="KW-0812">Transmembrane</keyword>
<dbReference type="InterPro" id="IPR037294">
    <property type="entry name" value="ABC_BtuC-like"/>
</dbReference>
<protein>
    <submittedName>
        <fullName evidence="9">ABC-type Fe3+-siderophore transport system permease subunit</fullName>
    </submittedName>
</protein>
<keyword evidence="3" id="KW-0813">Transport</keyword>
<evidence type="ECO:0000256" key="4">
    <source>
        <dbReference type="ARBA" id="ARBA00022475"/>
    </source>
</evidence>
<keyword evidence="6 8" id="KW-1133">Transmembrane helix</keyword>
<evidence type="ECO:0000313" key="9">
    <source>
        <dbReference type="EMBL" id="MBB5078612.1"/>
    </source>
</evidence>
<accession>A0A7W8EHI2</accession>
<dbReference type="InterPro" id="IPR000522">
    <property type="entry name" value="ABC_transptr_permease_BtuC"/>
</dbReference>